<dbReference type="EMBL" id="PECM01000005">
    <property type="protein sequence ID" value="TEA07335.1"/>
    <property type="molecule type" value="Genomic_DNA"/>
</dbReference>
<evidence type="ECO:0000313" key="4">
    <source>
        <dbReference type="Proteomes" id="UP000294844"/>
    </source>
</evidence>
<dbReference type="EMBL" id="PECK01000008">
    <property type="protein sequence ID" value="TDZ92105.1"/>
    <property type="molecule type" value="Genomic_DNA"/>
</dbReference>
<evidence type="ECO:0000313" key="2">
    <source>
        <dbReference type="EMBL" id="TDZ92105.1"/>
    </source>
</evidence>
<gene>
    <name evidence="3" type="ORF">CCUG60883_01368</name>
    <name evidence="2" type="ORF">CCUG60885_04219</name>
</gene>
<comment type="caution">
    <text evidence="2">The sequence shown here is derived from an EMBL/GenBank/DDBJ whole genome shotgun (WGS) entry which is preliminary data.</text>
</comment>
<proteinExistence type="predicted"/>
<dbReference type="Proteomes" id="UP000295685">
    <property type="component" value="Unassembled WGS sequence"/>
</dbReference>
<evidence type="ECO:0000313" key="5">
    <source>
        <dbReference type="Proteomes" id="UP000295685"/>
    </source>
</evidence>
<dbReference type="AlphaFoldDB" id="A0A4R8SBW8"/>
<evidence type="ECO:0000256" key="1">
    <source>
        <dbReference type="SAM" id="MobiDB-lite"/>
    </source>
</evidence>
<dbReference type="RefSeq" id="WP_134148751.1">
    <property type="nucleotide sequence ID" value="NZ_PECK01000008.1"/>
</dbReference>
<sequence>MSAEEALSEALGRLWTEPEDDRDAADWKALPSRLLDALKANGFAVVELPIQRIDAYGDVVVGVDLADDTPSAKQAKIRIEDRGYGPELFTTCVPNPLRAVDGVAYAASILSATAAAERDSEGI</sequence>
<protein>
    <submittedName>
        <fullName evidence="2">Uncharacterized protein</fullName>
    </submittedName>
</protein>
<accession>A0A4R8SBW8</accession>
<evidence type="ECO:0000313" key="3">
    <source>
        <dbReference type="EMBL" id="TEA07335.1"/>
    </source>
</evidence>
<organism evidence="2 5">
    <name type="scientific">Mycobacteroides salmoniphilum</name>
    <dbReference type="NCBI Taxonomy" id="404941"/>
    <lineage>
        <taxon>Bacteria</taxon>
        <taxon>Bacillati</taxon>
        <taxon>Actinomycetota</taxon>
        <taxon>Actinomycetes</taxon>
        <taxon>Mycobacteriales</taxon>
        <taxon>Mycobacteriaceae</taxon>
        <taxon>Mycobacteroides</taxon>
    </lineage>
</organism>
<name>A0A4R8SBW8_9MYCO</name>
<reference evidence="4 5" key="1">
    <citation type="journal article" date="2019" name="Sci. Rep.">
        <title>Extended insight into the Mycobacterium chelonae-abscessus complex through whole genome sequencing of Mycobacterium salmoniphilum outbreak and Mycobacterium salmoniphilum-like strains.</title>
        <authorList>
            <person name="Behra P.R.K."/>
            <person name="Das S."/>
            <person name="Pettersson B.M.F."/>
            <person name="Shirreff L."/>
            <person name="DuCote T."/>
            <person name="Jacobsson K.G."/>
            <person name="Ennis D.G."/>
            <person name="Kirsebom L.A."/>
        </authorList>
    </citation>
    <scope>NUCLEOTIDE SEQUENCE [LARGE SCALE GENOMIC DNA]</scope>
    <source>
        <strain evidence="3 4">CCUG 60883</strain>
        <strain evidence="2 5">CCUG 60885</strain>
    </source>
</reference>
<feature type="region of interest" description="Disordered" evidence="1">
    <location>
        <begin position="1"/>
        <end position="22"/>
    </location>
</feature>
<dbReference type="Proteomes" id="UP000294844">
    <property type="component" value="Unassembled WGS sequence"/>
</dbReference>
<keyword evidence="4" id="KW-1185">Reference proteome</keyword>